<keyword evidence="7" id="KW-1185">Reference proteome</keyword>
<dbReference type="Proteomes" id="UP000199180">
    <property type="component" value="Unassembled WGS sequence"/>
</dbReference>
<dbReference type="EMBL" id="FOHO01000027">
    <property type="protein sequence ID" value="SEU09322.1"/>
    <property type="molecule type" value="Genomic_DNA"/>
</dbReference>
<feature type="non-terminal residue" evidence="6">
    <location>
        <position position="325"/>
    </location>
</feature>
<feature type="signal peptide" evidence="4">
    <location>
        <begin position="1"/>
        <end position="20"/>
    </location>
</feature>
<comment type="similarity">
    <text evidence="2">Belongs to the bacterial solute-binding protein SsuA/TauA family.</text>
</comment>
<dbReference type="AlphaFoldDB" id="A0A1I0JIW2"/>
<dbReference type="GO" id="GO:0042597">
    <property type="term" value="C:periplasmic space"/>
    <property type="evidence" value="ECO:0007669"/>
    <property type="project" value="UniProtKB-SubCell"/>
</dbReference>
<sequence>MKIRYLTGPMALLASVTAHAAVAQDALTVAYFQEWPMPFQYGKVNGVYDEKLGVTVNWVAFDSGTAMSAAMAAGDVQIAVSQGVPPFVVATSAGQDLRVVDIAASYSDNDNCVVASRLEIDKDSASELANARVAVPVGTIAHYGFLQQMAHFGIDPAGMTIVDMAPAEAAAAFEQGSIDMACGWGGALNRMKESGNVLLSGAEKEEIGILTFDLTTTTGDFAAEQPQLLADFVATTAEMNAMWTAGDRRDEMLPVIAQDAGMDPEAAAAVIDGFEFPDTEAQLSQKWLGGGLASYVEGVATMFYDLGNIPSVQDSYAEFVDLAPL</sequence>
<evidence type="ECO:0000313" key="7">
    <source>
        <dbReference type="Proteomes" id="UP000199180"/>
    </source>
</evidence>
<name>A0A1I0JIW2_9RHOB</name>
<keyword evidence="3 4" id="KW-0732">Signal</keyword>
<dbReference type="STRING" id="364199.SAMN04489858_1271"/>
<dbReference type="SUPFAM" id="SSF53850">
    <property type="entry name" value="Periplasmic binding protein-like II"/>
    <property type="match status" value="1"/>
</dbReference>
<accession>A0A1I0JIW2</accession>
<dbReference type="Gene3D" id="3.40.190.10">
    <property type="entry name" value="Periplasmic binding protein-like II"/>
    <property type="match status" value="2"/>
</dbReference>
<reference evidence="6 7" key="1">
    <citation type="submission" date="2016-10" db="EMBL/GenBank/DDBJ databases">
        <authorList>
            <person name="de Groot N.N."/>
        </authorList>
    </citation>
    <scope>NUCLEOTIDE SEQUENCE [LARGE SCALE GENOMIC DNA]</scope>
    <source>
        <strain evidence="6 7">DSM 17862</strain>
    </source>
</reference>
<feature type="chain" id="PRO_5011698168" evidence="4">
    <location>
        <begin position="21"/>
        <end position="325"/>
    </location>
</feature>
<proteinExistence type="inferred from homology"/>
<evidence type="ECO:0000256" key="2">
    <source>
        <dbReference type="ARBA" id="ARBA00010742"/>
    </source>
</evidence>
<dbReference type="PANTHER" id="PTHR30024:SF47">
    <property type="entry name" value="TAURINE-BINDING PERIPLASMIC PROTEIN"/>
    <property type="match status" value="1"/>
</dbReference>
<dbReference type="GO" id="GO:0042918">
    <property type="term" value="P:alkanesulfonate transmembrane transport"/>
    <property type="evidence" value="ECO:0007669"/>
    <property type="project" value="TreeGrafter"/>
</dbReference>
<dbReference type="PANTHER" id="PTHR30024">
    <property type="entry name" value="ALIPHATIC SULFONATES-BINDING PROTEIN-RELATED"/>
    <property type="match status" value="1"/>
</dbReference>
<dbReference type="Pfam" id="PF09084">
    <property type="entry name" value="NMT1"/>
    <property type="match status" value="1"/>
</dbReference>
<protein>
    <submittedName>
        <fullName evidence="6">Taurine transport system substrate-binding protein</fullName>
    </submittedName>
</protein>
<comment type="subcellular location">
    <subcellularLocation>
        <location evidence="1">Periplasm</location>
    </subcellularLocation>
</comment>
<organism evidence="6 7">
    <name type="scientific">Paracoccus homiensis</name>
    <dbReference type="NCBI Taxonomy" id="364199"/>
    <lineage>
        <taxon>Bacteria</taxon>
        <taxon>Pseudomonadati</taxon>
        <taxon>Pseudomonadota</taxon>
        <taxon>Alphaproteobacteria</taxon>
        <taxon>Rhodobacterales</taxon>
        <taxon>Paracoccaceae</taxon>
        <taxon>Paracoccus</taxon>
    </lineage>
</organism>
<dbReference type="OrthoDB" id="6788250at2"/>
<feature type="domain" description="SsuA/THI5-like" evidence="5">
    <location>
        <begin position="51"/>
        <end position="237"/>
    </location>
</feature>
<evidence type="ECO:0000259" key="5">
    <source>
        <dbReference type="Pfam" id="PF09084"/>
    </source>
</evidence>
<dbReference type="InterPro" id="IPR015168">
    <property type="entry name" value="SsuA/THI5"/>
</dbReference>
<evidence type="ECO:0000256" key="1">
    <source>
        <dbReference type="ARBA" id="ARBA00004418"/>
    </source>
</evidence>
<dbReference type="RefSeq" id="WP_139206580.1">
    <property type="nucleotide sequence ID" value="NZ_FOHO01000027.1"/>
</dbReference>
<evidence type="ECO:0000256" key="4">
    <source>
        <dbReference type="SAM" id="SignalP"/>
    </source>
</evidence>
<gene>
    <name evidence="6" type="ORF">SAMN04489858_1271</name>
</gene>
<evidence type="ECO:0000256" key="3">
    <source>
        <dbReference type="ARBA" id="ARBA00022729"/>
    </source>
</evidence>
<evidence type="ECO:0000313" key="6">
    <source>
        <dbReference type="EMBL" id="SEU09322.1"/>
    </source>
</evidence>